<dbReference type="PANTHER" id="PTHR36529">
    <property type="entry name" value="SLL1095 PROTEIN"/>
    <property type="match status" value="1"/>
</dbReference>
<dbReference type="InterPro" id="IPR001173">
    <property type="entry name" value="Glyco_trans_2-like"/>
</dbReference>
<dbReference type="AlphaFoldDB" id="A0A1G6XX51"/>
<proteinExistence type="predicted"/>
<dbReference type="Gene3D" id="3.90.550.10">
    <property type="entry name" value="Spore Coat Polysaccharide Biosynthesis Protein SpsA, Chain A"/>
    <property type="match status" value="2"/>
</dbReference>
<organism evidence="2 3">
    <name type="scientific">Glycomyces harbinensis</name>
    <dbReference type="NCBI Taxonomy" id="58114"/>
    <lineage>
        <taxon>Bacteria</taxon>
        <taxon>Bacillati</taxon>
        <taxon>Actinomycetota</taxon>
        <taxon>Actinomycetes</taxon>
        <taxon>Glycomycetales</taxon>
        <taxon>Glycomycetaceae</taxon>
        <taxon>Glycomyces</taxon>
    </lineage>
</organism>
<evidence type="ECO:0000313" key="2">
    <source>
        <dbReference type="EMBL" id="SDD82804.1"/>
    </source>
</evidence>
<dbReference type="OrthoDB" id="9797819at2"/>
<keyword evidence="2" id="KW-0808">Transferase</keyword>
<feature type="domain" description="Glycosyltransferase 2-like" evidence="1">
    <location>
        <begin position="215"/>
        <end position="362"/>
    </location>
</feature>
<dbReference type="InterPro" id="IPR018641">
    <property type="entry name" value="Trfase_1_rSAM/seldom-assoc"/>
</dbReference>
<name>A0A1G6XX51_9ACTN</name>
<reference evidence="3" key="1">
    <citation type="submission" date="2016-10" db="EMBL/GenBank/DDBJ databases">
        <authorList>
            <person name="Varghese N."/>
            <person name="Submissions S."/>
        </authorList>
    </citation>
    <scope>NUCLEOTIDE SEQUENCE [LARGE SCALE GENOMIC DNA]</scope>
    <source>
        <strain evidence="3">CGMCC 4.3516</strain>
    </source>
</reference>
<dbReference type="EMBL" id="FNAD01000008">
    <property type="protein sequence ID" value="SDD82804.1"/>
    <property type="molecule type" value="Genomic_DNA"/>
</dbReference>
<dbReference type="Proteomes" id="UP000198949">
    <property type="component" value="Unassembled WGS sequence"/>
</dbReference>
<dbReference type="PANTHER" id="PTHR36529:SF1">
    <property type="entry name" value="GLYCOSYLTRANSFERASE"/>
    <property type="match status" value="1"/>
</dbReference>
<dbReference type="InterPro" id="IPR029044">
    <property type="entry name" value="Nucleotide-diphossugar_trans"/>
</dbReference>
<evidence type="ECO:0000259" key="1">
    <source>
        <dbReference type="Pfam" id="PF00535"/>
    </source>
</evidence>
<accession>A0A1G6XX51</accession>
<dbReference type="STRING" id="58114.SAMN05216270_10814"/>
<keyword evidence="3" id="KW-1185">Reference proteome</keyword>
<dbReference type="SUPFAM" id="SSF53448">
    <property type="entry name" value="Nucleotide-diphospho-sugar transferases"/>
    <property type="match status" value="2"/>
</dbReference>
<dbReference type="RefSeq" id="WP_091036067.1">
    <property type="nucleotide sequence ID" value="NZ_FNAD01000008.1"/>
</dbReference>
<protein>
    <submittedName>
        <fullName evidence="2">Uncharacterized conserved protein, glycosyltransferase A (GT-A) superfamily, DUF2064 family</fullName>
    </submittedName>
</protein>
<dbReference type="Pfam" id="PF09837">
    <property type="entry name" value="DUF2064"/>
    <property type="match status" value="1"/>
</dbReference>
<dbReference type="Pfam" id="PF00535">
    <property type="entry name" value="Glycos_transf_2"/>
    <property type="match status" value="1"/>
</dbReference>
<evidence type="ECO:0000313" key="3">
    <source>
        <dbReference type="Proteomes" id="UP000198949"/>
    </source>
</evidence>
<sequence>MQRTHLLILAKAPFPGRSKTRLTPPLTPAEAAAVAEAALADTLEAVAACGADRRIVALDGEPGPWLPEGFEVVKQVDGTFNERLAAAWGHAGGPGLQIGMDTPQVTPGLLDAALEVVTGSGCDAALGLAEDGGWWALGMVRPHPEAFRDVPMSESDTGLMQHKQLQALGLAVADLPVLRDLDDAEDARALARLAPRTRTAAAVRAVLDGAAAVDVVLPVLNERDAIGWVLERMPPGYRPIVVDNGSDDGSAELAAGLGAEVVREPRRGFGAACFAGLAAATAPVVAFMDCDASLDPADLPGVCEPVIAGEADLALGARDAEAGALAPHNRIANRYLARQVRRHCGAHVTDIGPMRAARRESLLGLGIADRRSGWPLEMVLRAGLDGWRITELQVPYRARVGRSKVTGTLGGTLRAVKDMRAQLARARNAAMRSDE</sequence>
<gene>
    <name evidence="2" type="ORF">SAMN05216270_10814</name>
</gene>
<dbReference type="CDD" id="cd04179">
    <property type="entry name" value="DPM_DPG-synthase_like"/>
    <property type="match status" value="1"/>
</dbReference>
<dbReference type="GO" id="GO:0016740">
    <property type="term" value="F:transferase activity"/>
    <property type="evidence" value="ECO:0007669"/>
    <property type="project" value="UniProtKB-KW"/>
</dbReference>